<proteinExistence type="predicted"/>
<dbReference type="PANTHER" id="PTHR48081">
    <property type="entry name" value="AB HYDROLASE SUPERFAMILY PROTEIN C4A8.06C"/>
    <property type="match status" value="1"/>
</dbReference>
<protein>
    <submittedName>
        <fullName evidence="3">Acetyl esterase/lipase</fullName>
    </submittedName>
</protein>
<dbReference type="Proteomes" id="UP000292209">
    <property type="component" value="Unassembled WGS sequence"/>
</dbReference>
<organism evidence="3 4">
    <name type="scientific">Cecembia calidifontis</name>
    <dbReference type="NCBI Taxonomy" id="1187080"/>
    <lineage>
        <taxon>Bacteria</taxon>
        <taxon>Pseudomonadati</taxon>
        <taxon>Bacteroidota</taxon>
        <taxon>Cytophagia</taxon>
        <taxon>Cytophagales</taxon>
        <taxon>Cyclobacteriaceae</taxon>
        <taxon>Cecembia</taxon>
    </lineage>
</organism>
<dbReference type="InterPro" id="IPR049492">
    <property type="entry name" value="BD-FAE-like_dom"/>
</dbReference>
<dbReference type="RefSeq" id="WP_130274329.1">
    <property type="nucleotide sequence ID" value="NZ_SGXG01000001.1"/>
</dbReference>
<name>A0A4Q7P5I2_9BACT</name>
<evidence type="ECO:0000313" key="4">
    <source>
        <dbReference type="Proteomes" id="UP000292209"/>
    </source>
</evidence>
<dbReference type="Pfam" id="PF20434">
    <property type="entry name" value="BD-FAE"/>
    <property type="match status" value="1"/>
</dbReference>
<gene>
    <name evidence="3" type="ORF">BC751_0701</name>
</gene>
<feature type="domain" description="BD-FAE-like" evidence="2">
    <location>
        <begin position="57"/>
        <end position="252"/>
    </location>
</feature>
<dbReference type="InterPro" id="IPR050300">
    <property type="entry name" value="GDXG_lipolytic_enzyme"/>
</dbReference>
<dbReference type="AlphaFoldDB" id="A0A4Q7P5I2"/>
<dbReference type="OrthoDB" id="9777975at2"/>
<dbReference type="PROSITE" id="PS51257">
    <property type="entry name" value="PROKAR_LIPOPROTEIN"/>
    <property type="match status" value="1"/>
</dbReference>
<keyword evidence="4" id="KW-1185">Reference proteome</keyword>
<dbReference type="Gene3D" id="3.40.50.1820">
    <property type="entry name" value="alpha/beta hydrolase"/>
    <property type="match status" value="1"/>
</dbReference>
<keyword evidence="1" id="KW-0378">Hydrolase</keyword>
<evidence type="ECO:0000259" key="2">
    <source>
        <dbReference type="Pfam" id="PF20434"/>
    </source>
</evidence>
<dbReference type="EMBL" id="SGXG01000001">
    <property type="protein sequence ID" value="RZS95185.1"/>
    <property type="molecule type" value="Genomic_DNA"/>
</dbReference>
<dbReference type="GO" id="GO:0016787">
    <property type="term" value="F:hydrolase activity"/>
    <property type="evidence" value="ECO:0007669"/>
    <property type="project" value="UniProtKB-KW"/>
</dbReference>
<evidence type="ECO:0000256" key="1">
    <source>
        <dbReference type="ARBA" id="ARBA00022801"/>
    </source>
</evidence>
<reference evidence="3 4" key="1">
    <citation type="submission" date="2019-02" db="EMBL/GenBank/DDBJ databases">
        <title>Genomic Encyclopedia of Archaeal and Bacterial Type Strains, Phase II (KMG-II): from individual species to whole genera.</title>
        <authorList>
            <person name="Goeker M."/>
        </authorList>
    </citation>
    <scope>NUCLEOTIDE SEQUENCE [LARGE SCALE GENOMIC DNA]</scope>
    <source>
        <strain evidence="3 4">DSM 21411</strain>
    </source>
</reference>
<sequence>MMKQGFGLQYFSKTIFLLGFIFIFSCGEDKVDNPIPDPRIPLELIDLSYGTDSRQKMDVYLPANRTRQNTKVLIWIHGGAWIDGDKAEFRDFKPWFEAVQQDYAYISLNYRLFNAITGANPFPSQEEDIERAMDFIRSKLQEWNVSEKVVLAGGSAGGHLSLLHSYKNNDGLVKVAVGIFPPTDLLTLGNGNPLIEFLLRNLIGDPIIDRVRYVNGSPVNFIQPNAVPTAFFHGDRDDIVPIAQSYLLEERLRENGVPKAFKYYPGLGHGFTEPIYREIIQITENFIRQHL</sequence>
<accession>A0A4Q7P5I2</accession>
<comment type="caution">
    <text evidence="3">The sequence shown here is derived from an EMBL/GenBank/DDBJ whole genome shotgun (WGS) entry which is preliminary data.</text>
</comment>
<dbReference type="SUPFAM" id="SSF53474">
    <property type="entry name" value="alpha/beta-Hydrolases"/>
    <property type="match status" value="1"/>
</dbReference>
<dbReference type="InterPro" id="IPR029058">
    <property type="entry name" value="AB_hydrolase_fold"/>
</dbReference>
<evidence type="ECO:0000313" key="3">
    <source>
        <dbReference type="EMBL" id="RZS95185.1"/>
    </source>
</evidence>